<feature type="compositionally biased region" description="Polar residues" evidence="2">
    <location>
        <begin position="325"/>
        <end position="337"/>
    </location>
</feature>
<dbReference type="Proteomes" id="UP000654075">
    <property type="component" value="Unassembled WGS sequence"/>
</dbReference>
<feature type="compositionally biased region" description="Polar residues" evidence="2">
    <location>
        <begin position="94"/>
        <end position="104"/>
    </location>
</feature>
<keyword evidence="5" id="KW-1185">Reference proteome</keyword>
<feature type="compositionally biased region" description="Low complexity" evidence="2">
    <location>
        <begin position="1"/>
        <end position="14"/>
    </location>
</feature>
<evidence type="ECO:0000256" key="1">
    <source>
        <dbReference type="SAM" id="Coils"/>
    </source>
</evidence>
<keyword evidence="3" id="KW-0812">Transmembrane</keyword>
<comment type="caution">
    <text evidence="4">The sequence shown here is derived from an EMBL/GenBank/DDBJ whole genome shotgun (WGS) entry which is preliminary data.</text>
</comment>
<name>A0A813D8V2_POLGL</name>
<organism evidence="4 5">
    <name type="scientific">Polarella glacialis</name>
    <name type="common">Dinoflagellate</name>
    <dbReference type="NCBI Taxonomy" id="89957"/>
    <lineage>
        <taxon>Eukaryota</taxon>
        <taxon>Sar</taxon>
        <taxon>Alveolata</taxon>
        <taxon>Dinophyceae</taxon>
        <taxon>Suessiales</taxon>
        <taxon>Suessiaceae</taxon>
        <taxon>Polarella</taxon>
    </lineage>
</organism>
<protein>
    <submittedName>
        <fullName evidence="4">Uncharacterized protein</fullName>
    </submittedName>
</protein>
<feature type="coiled-coil region" evidence="1">
    <location>
        <begin position="254"/>
        <end position="288"/>
    </location>
</feature>
<evidence type="ECO:0000313" key="5">
    <source>
        <dbReference type="Proteomes" id="UP000654075"/>
    </source>
</evidence>
<feature type="region of interest" description="Disordered" evidence="2">
    <location>
        <begin position="1"/>
        <end position="128"/>
    </location>
</feature>
<dbReference type="AlphaFoldDB" id="A0A813D8V2"/>
<feature type="compositionally biased region" description="Basic and acidic residues" evidence="2">
    <location>
        <begin position="118"/>
        <end position="128"/>
    </location>
</feature>
<evidence type="ECO:0000256" key="2">
    <source>
        <dbReference type="SAM" id="MobiDB-lite"/>
    </source>
</evidence>
<sequence>MAGAAPGPIGAPSGRQRNGGTRPMQWRKKGEDSPADGQNEVTEVKPELEEEQESSQPQVQWKKVSEKQAEPSPRLPEPTVPVAGLRDLAFPALTPTSDAGSASRNRSRPRSVGPLGRSSDDRLLPKEDAENDILARKVQLAENRLVQRRATAEKYRQDVQRLQLESASFLKEEARFLEEATAARLQGGGHEEALRSQHAEIQRKLAEYPRRAVEHKAREREWREELESMYRQQETAAEFVDGLRATHSRSQKAAAEQVQRVAKAEAKLKRLEARRADLRAEAGLLQQKLTKRLGVEEVVDTPPADARQRTPRVALEAGKAAAKSPQATRSPPASSPTGKHEQAERYIALAAAAHAREGDKRLWQVATAVLLIAVVLLLLK</sequence>
<gene>
    <name evidence="4" type="ORF">PGLA1383_LOCUS3926</name>
</gene>
<feature type="transmembrane region" description="Helical" evidence="3">
    <location>
        <begin position="362"/>
        <end position="379"/>
    </location>
</feature>
<keyword evidence="3" id="KW-0472">Membrane</keyword>
<feature type="coiled-coil region" evidence="1">
    <location>
        <begin position="145"/>
        <end position="172"/>
    </location>
</feature>
<dbReference type="EMBL" id="CAJNNV010001415">
    <property type="protein sequence ID" value="CAE8585005.1"/>
    <property type="molecule type" value="Genomic_DNA"/>
</dbReference>
<reference evidence="4" key="1">
    <citation type="submission" date="2021-02" db="EMBL/GenBank/DDBJ databases">
        <authorList>
            <person name="Dougan E. K."/>
            <person name="Rhodes N."/>
            <person name="Thang M."/>
            <person name="Chan C."/>
        </authorList>
    </citation>
    <scope>NUCLEOTIDE SEQUENCE</scope>
</reference>
<evidence type="ECO:0000256" key="3">
    <source>
        <dbReference type="SAM" id="Phobius"/>
    </source>
</evidence>
<feature type="region of interest" description="Disordered" evidence="2">
    <location>
        <begin position="300"/>
        <end position="341"/>
    </location>
</feature>
<keyword evidence="1" id="KW-0175">Coiled coil</keyword>
<accession>A0A813D8V2</accession>
<keyword evidence="3" id="KW-1133">Transmembrane helix</keyword>
<evidence type="ECO:0000313" key="4">
    <source>
        <dbReference type="EMBL" id="CAE8585005.1"/>
    </source>
</evidence>
<proteinExistence type="predicted"/>